<feature type="domain" description="FAE" evidence="2">
    <location>
        <begin position="20"/>
        <end position="106"/>
    </location>
</feature>
<dbReference type="Pfam" id="PF08392">
    <property type="entry name" value="FAE1_CUT1_RppA"/>
    <property type="match status" value="1"/>
</dbReference>
<proteinExistence type="predicted"/>
<dbReference type="PANTHER" id="PTHR31561">
    <property type="entry name" value="3-KETOACYL-COA SYNTHASE"/>
    <property type="match status" value="1"/>
</dbReference>
<accession>A0A843WCN1</accession>
<dbReference type="GO" id="GO:0016747">
    <property type="term" value="F:acyltransferase activity, transferring groups other than amino-acyl groups"/>
    <property type="evidence" value="ECO:0007669"/>
    <property type="project" value="InterPro"/>
</dbReference>
<dbReference type="InterPro" id="IPR013601">
    <property type="entry name" value="FAE1_typ3_polyketide_synth"/>
</dbReference>
<organism evidence="3 4">
    <name type="scientific">Colocasia esculenta</name>
    <name type="common">Wild taro</name>
    <name type="synonym">Arum esculentum</name>
    <dbReference type="NCBI Taxonomy" id="4460"/>
    <lineage>
        <taxon>Eukaryota</taxon>
        <taxon>Viridiplantae</taxon>
        <taxon>Streptophyta</taxon>
        <taxon>Embryophyta</taxon>
        <taxon>Tracheophyta</taxon>
        <taxon>Spermatophyta</taxon>
        <taxon>Magnoliopsida</taxon>
        <taxon>Liliopsida</taxon>
        <taxon>Araceae</taxon>
        <taxon>Aroideae</taxon>
        <taxon>Colocasieae</taxon>
        <taxon>Colocasia</taxon>
    </lineage>
</organism>
<dbReference type="InterPro" id="IPR012392">
    <property type="entry name" value="3-ktacl-CoA_syn"/>
</dbReference>
<protein>
    <recommendedName>
        <fullName evidence="2">FAE domain-containing protein</fullName>
    </recommendedName>
</protein>
<evidence type="ECO:0000313" key="4">
    <source>
        <dbReference type="Proteomes" id="UP000652761"/>
    </source>
</evidence>
<reference evidence="3" key="1">
    <citation type="submission" date="2017-07" db="EMBL/GenBank/DDBJ databases">
        <title>Taro Niue Genome Assembly and Annotation.</title>
        <authorList>
            <person name="Atibalentja N."/>
            <person name="Keating K."/>
            <person name="Fields C.J."/>
        </authorList>
    </citation>
    <scope>NUCLEOTIDE SEQUENCE</scope>
    <source>
        <strain evidence="3">Niue_2</strain>
        <tissue evidence="3">Leaf</tissue>
    </source>
</reference>
<evidence type="ECO:0000259" key="2">
    <source>
        <dbReference type="Pfam" id="PF08392"/>
    </source>
</evidence>
<dbReference type="AlphaFoldDB" id="A0A843WCN1"/>
<comment type="caution">
    <text evidence="3">The sequence shown here is derived from an EMBL/GenBank/DDBJ whole genome shotgun (WGS) entry which is preliminary data.</text>
</comment>
<sequence length="124" mass="14068">MAMDLAKDLLHVHTAPPPDVLLSNHRADCRREYRLVHVVRTHRGDVAFRCVFQEQDDTDKVHGCLTVQGPPHGHRRRVLKTNITALGPLVLPSVSSYFFSATLVVKLFNDKVIEALRSWIQACF</sequence>
<dbReference type="GO" id="GO:0016020">
    <property type="term" value="C:membrane"/>
    <property type="evidence" value="ECO:0007669"/>
    <property type="project" value="InterPro"/>
</dbReference>
<dbReference type="OrthoDB" id="1929806at2759"/>
<dbReference type="Proteomes" id="UP000652761">
    <property type="component" value="Unassembled WGS sequence"/>
</dbReference>
<evidence type="ECO:0000256" key="1">
    <source>
        <dbReference type="ARBA" id="ARBA00023315"/>
    </source>
</evidence>
<keyword evidence="1" id="KW-0808">Transferase</keyword>
<evidence type="ECO:0000313" key="3">
    <source>
        <dbReference type="EMBL" id="MQM02485.1"/>
    </source>
</evidence>
<dbReference type="EMBL" id="NMUH01002862">
    <property type="protein sequence ID" value="MQM02485.1"/>
    <property type="molecule type" value="Genomic_DNA"/>
</dbReference>
<gene>
    <name evidence="3" type="ORF">Taro_035251</name>
</gene>
<name>A0A843WCN1_COLES</name>
<keyword evidence="1" id="KW-0012">Acyltransferase</keyword>
<keyword evidence="4" id="KW-1185">Reference proteome</keyword>
<dbReference type="GO" id="GO:0006633">
    <property type="term" value="P:fatty acid biosynthetic process"/>
    <property type="evidence" value="ECO:0007669"/>
    <property type="project" value="InterPro"/>
</dbReference>